<feature type="transmembrane region" description="Helical" evidence="15">
    <location>
        <begin position="27"/>
        <end position="57"/>
    </location>
</feature>
<accession>A0A9X2ZEG8</accession>
<evidence type="ECO:0000256" key="8">
    <source>
        <dbReference type="ARBA" id="ARBA00022692"/>
    </source>
</evidence>
<protein>
    <recommendedName>
        <fullName evidence="3">Mercuric transport protein MerT</fullName>
    </recommendedName>
    <alternativeName>
        <fullName evidence="13">Mercury ion transport protein</fullName>
    </alternativeName>
</protein>
<dbReference type="AlphaFoldDB" id="A0A9X2ZEG8"/>
<dbReference type="Pfam" id="PF02411">
    <property type="entry name" value="MerT"/>
    <property type="match status" value="1"/>
</dbReference>
<evidence type="ECO:0000313" key="17">
    <source>
        <dbReference type="EMBL" id="MCS4038004.1"/>
    </source>
</evidence>
<evidence type="ECO:0000313" key="18">
    <source>
        <dbReference type="Proteomes" id="UP001155040"/>
    </source>
</evidence>
<comment type="similarity">
    <text evidence="2">Belongs to the MerT family.</text>
</comment>
<sequence length="228" mass="22993">MNAQESSSAAKSSNAASSSNAETNWSLGAALGAAVAGSACCTIPLALVSLGIGGAWIGSLTALAPYRWIFVGLAIAALAYAGYNEWRLSQRPGCDCQTIFSSRARRSLLGVGALAVLVLVASPWLLGVSPSSATQQAQAAAAGSGQGGASATPTSFRQVVLKVEGMTCAACPRAVKTTLEGVDGVYSVEATYKPPEAVVRFDPTAVSVEDLTKATADTGFPSSPKSSS</sequence>
<evidence type="ECO:0000256" key="1">
    <source>
        <dbReference type="ARBA" id="ARBA00004429"/>
    </source>
</evidence>
<comment type="caution">
    <text evidence="17">The sequence shown here is derived from an EMBL/GenBank/DDBJ whole genome shotgun (WGS) entry which is preliminary data.</text>
</comment>
<proteinExistence type="inferred from homology"/>
<organism evidence="17 18">
    <name type="scientific">Salinibacter ruber</name>
    <dbReference type="NCBI Taxonomy" id="146919"/>
    <lineage>
        <taxon>Bacteria</taxon>
        <taxon>Pseudomonadati</taxon>
        <taxon>Rhodothermota</taxon>
        <taxon>Rhodothermia</taxon>
        <taxon>Rhodothermales</taxon>
        <taxon>Salinibacteraceae</taxon>
        <taxon>Salinibacter</taxon>
    </lineage>
</organism>
<evidence type="ECO:0000256" key="6">
    <source>
        <dbReference type="ARBA" id="ARBA00022475"/>
    </source>
</evidence>
<evidence type="ECO:0000256" key="11">
    <source>
        <dbReference type="ARBA" id="ARBA00022989"/>
    </source>
</evidence>
<feature type="transmembrane region" description="Helical" evidence="15">
    <location>
        <begin position="63"/>
        <end position="83"/>
    </location>
</feature>
<evidence type="ECO:0000256" key="13">
    <source>
        <dbReference type="ARBA" id="ARBA00030934"/>
    </source>
</evidence>
<dbReference type="GO" id="GO:0046872">
    <property type="term" value="F:metal ion binding"/>
    <property type="evidence" value="ECO:0007669"/>
    <property type="project" value="UniProtKB-KW"/>
</dbReference>
<evidence type="ECO:0000256" key="14">
    <source>
        <dbReference type="ARBA" id="ARBA00045720"/>
    </source>
</evidence>
<dbReference type="EMBL" id="JANUBF010000033">
    <property type="protein sequence ID" value="MCS4038004.1"/>
    <property type="molecule type" value="Genomic_DNA"/>
</dbReference>
<keyword evidence="10" id="KW-0476">Mercury</keyword>
<feature type="domain" description="HMA" evidence="16">
    <location>
        <begin position="157"/>
        <end position="223"/>
    </location>
</feature>
<comment type="function">
    <text evidence="14">Involved in mercury resistance. Probably transfers a mercuric ion from the periplasmic Hg(2+)-binding protein MerP to the cytoplasmic mercuric reductase MerA.</text>
</comment>
<comment type="subcellular location">
    <subcellularLocation>
        <location evidence="1">Cell inner membrane</location>
        <topology evidence="1">Multi-pass membrane protein</topology>
    </subcellularLocation>
</comment>
<evidence type="ECO:0000256" key="9">
    <source>
        <dbReference type="ARBA" id="ARBA00022723"/>
    </source>
</evidence>
<dbReference type="InterPro" id="IPR003457">
    <property type="entry name" value="Transprt_MerT"/>
</dbReference>
<keyword evidence="6" id="KW-1003">Cell membrane</keyword>
<dbReference type="PROSITE" id="PS01047">
    <property type="entry name" value="HMA_1"/>
    <property type="match status" value="1"/>
</dbReference>
<keyword evidence="8 15" id="KW-0812">Transmembrane</keyword>
<evidence type="ECO:0000256" key="12">
    <source>
        <dbReference type="ARBA" id="ARBA00023136"/>
    </source>
</evidence>
<keyword evidence="11 15" id="KW-1133">Transmembrane helix</keyword>
<evidence type="ECO:0000256" key="10">
    <source>
        <dbReference type="ARBA" id="ARBA00022914"/>
    </source>
</evidence>
<keyword evidence="9" id="KW-0479">Metal-binding</keyword>
<evidence type="ECO:0000256" key="5">
    <source>
        <dbReference type="ARBA" id="ARBA00022466"/>
    </source>
</evidence>
<evidence type="ECO:0000256" key="2">
    <source>
        <dbReference type="ARBA" id="ARBA00008224"/>
    </source>
</evidence>
<evidence type="ECO:0000259" key="16">
    <source>
        <dbReference type="PROSITE" id="PS50846"/>
    </source>
</evidence>
<keyword evidence="7" id="KW-0997">Cell inner membrane</keyword>
<dbReference type="InterPro" id="IPR036163">
    <property type="entry name" value="HMA_dom_sf"/>
</dbReference>
<dbReference type="PROSITE" id="PS50846">
    <property type="entry name" value="HMA_2"/>
    <property type="match status" value="1"/>
</dbReference>
<reference evidence="17" key="1">
    <citation type="submission" date="2022-08" db="EMBL/GenBank/DDBJ databases">
        <title>Genomic Encyclopedia of Type Strains, Phase V (KMG-V): Genome sequencing to study the core and pangenomes of soil and plant-associated prokaryotes.</title>
        <authorList>
            <person name="Whitman W."/>
        </authorList>
    </citation>
    <scope>NUCLEOTIDE SEQUENCE</scope>
    <source>
        <strain evidence="17">SP3012</strain>
    </source>
</reference>
<evidence type="ECO:0000256" key="15">
    <source>
        <dbReference type="SAM" id="Phobius"/>
    </source>
</evidence>
<dbReference type="SUPFAM" id="SSF55008">
    <property type="entry name" value="HMA, heavy metal-associated domain"/>
    <property type="match status" value="1"/>
</dbReference>
<keyword evidence="12 15" id="KW-0472">Membrane</keyword>
<dbReference type="CDD" id="cd00371">
    <property type="entry name" value="HMA"/>
    <property type="match status" value="1"/>
</dbReference>
<dbReference type="Pfam" id="PF00403">
    <property type="entry name" value="HMA"/>
    <property type="match status" value="1"/>
</dbReference>
<name>A0A9X2ZEG8_9BACT</name>
<dbReference type="InterPro" id="IPR017969">
    <property type="entry name" value="Heavy-metal-associated_CS"/>
</dbReference>
<keyword evidence="4" id="KW-0813">Transport</keyword>
<feature type="transmembrane region" description="Helical" evidence="15">
    <location>
        <begin position="108"/>
        <end position="126"/>
    </location>
</feature>
<dbReference type="InterPro" id="IPR006121">
    <property type="entry name" value="HMA_dom"/>
</dbReference>
<dbReference type="RefSeq" id="WP_259078583.1">
    <property type="nucleotide sequence ID" value="NZ_JANTZC010000028.1"/>
</dbReference>
<dbReference type="FunFam" id="3.30.70.100:FF:000001">
    <property type="entry name" value="ATPase copper transporting beta"/>
    <property type="match status" value="1"/>
</dbReference>
<dbReference type="Gene3D" id="3.30.70.100">
    <property type="match status" value="1"/>
</dbReference>
<evidence type="ECO:0000256" key="3">
    <source>
        <dbReference type="ARBA" id="ARBA00017053"/>
    </source>
</evidence>
<keyword evidence="5" id="KW-0475">Mercuric resistance</keyword>
<dbReference type="GO" id="GO:0015097">
    <property type="term" value="F:mercury ion transmembrane transporter activity"/>
    <property type="evidence" value="ECO:0007669"/>
    <property type="project" value="InterPro"/>
</dbReference>
<gene>
    <name evidence="17" type="ORF">GGQ01_003093</name>
</gene>
<dbReference type="Proteomes" id="UP001155040">
    <property type="component" value="Unassembled WGS sequence"/>
</dbReference>
<evidence type="ECO:0000256" key="7">
    <source>
        <dbReference type="ARBA" id="ARBA00022519"/>
    </source>
</evidence>
<dbReference type="GO" id="GO:0005886">
    <property type="term" value="C:plasma membrane"/>
    <property type="evidence" value="ECO:0007669"/>
    <property type="project" value="UniProtKB-SubCell"/>
</dbReference>
<evidence type="ECO:0000256" key="4">
    <source>
        <dbReference type="ARBA" id="ARBA00022448"/>
    </source>
</evidence>